<organism evidence="1 2">
    <name type="scientific">Rhodococcus globerulus</name>
    <dbReference type="NCBI Taxonomy" id="33008"/>
    <lineage>
        <taxon>Bacteria</taxon>
        <taxon>Bacillati</taxon>
        <taxon>Actinomycetota</taxon>
        <taxon>Actinomycetes</taxon>
        <taxon>Mycobacteriales</taxon>
        <taxon>Nocardiaceae</taxon>
        <taxon>Rhodococcus</taxon>
    </lineage>
</organism>
<dbReference type="EMBL" id="JAWLKB010000040">
    <property type="protein sequence ID" value="MDV6271348.1"/>
    <property type="molecule type" value="Genomic_DNA"/>
</dbReference>
<reference evidence="1 2" key="1">
    <citation type="submission" date="2023-10" db="EMBL/GenBank/DDBJ databases">
        <title>Development of a sustainable strategy for remediation of hydrocarbon-contaminated territories based on the waste exchange concept.</title>
        <authorList>
            <person name="Krivoruchko A."/>
        </authorList>
    </citation>
    <scope>NUCLEOTIDE SEQUENCE [LARGE SCALE GENOMIC DNA]</scope>
    <source>
        <strain evidence="1 2">IEGM 1203</strain>
    </source>
</reference>
<protein>
    <submittedName>
        <fullName evidence="1">Uncharacterized protein</fullName>
    </submittedName>
</protein>
<dbReference type="RefSeq" id="WP_317545793.1">
    <property type="nucleotide sequence ID" value="NZ_JAWLKB010000040.1"/>
</dbReference>
<gene>
    <name evidence="1" type="ORF">R3Q16_32555</name>
</gene>
<dbReference type="Proteomes" id="UP001185927">
    <property type="component" value="Unassembled WGS sequence"/>
</dbReference>
<comment type="caution">
    <text evidence="1">The sequence shown here is derived from an EMBL/GenBank/DDBJ whole genome shotgun (WGS) entry which is preliminary data.</text>
</comment>
<keyword evidence="2" id="KW-1185">Reference proteome</keyword>
<proteinExistence type="predicted"/>
<accession>A0ABU4C4B8</accession>
<evidence type="ECO:0000313" key="1">
    <source>
        <dbReference type="EMBL" id="MDV6271348.1"/>
    </source>
</evidence>
<sequence>MKFVTFDDAVRVREDAHGFDSHVFFGDRKHEGPGPQIYMNAVDPGVKLAAHFHRIDQFQVFFGGDESIFQRRPIPSVFLHYTDAYSSYGPFAASAETSLLYATIRARSDNYGGVMPGARKDRPHNGGRQMSAEVQDWAIDTLPSQGAHEVLEVFAAESDGLAAGLVRLGPNTEYTPPPADATAGRTFCVLDGTLRTSGSTFESRSIGWQGRDDSPNVMHSGDEGCSILVLDFPWPPTGLGAPEAG</sequence>
<evidence type="ECO:0000313" key="2">
    <source>
        <dbReference type="Proteomes" id="UP001185927"/>
    </source>
</evidence>
<name>A0ABU4C4B8_RHOGO</name>